<reference evidence="3 4" key="1">
    <citation type="submission" date="2020-02" db="EMBL/GenBank/DDBJ databases">
        <authorList>
            <person name="Ferguson B K."/>
        </authorList>
    </citation>
    <scope>NUCLEOTIDE SEQUENCE [LARGE SCALE GENOMIC DNA]</scope>
</reference>
<proteinExistence type="predicted"/>
<dbReference type="Proteomes" id="UP000479000">
    <property type="component" value="Unassembled WGS sequence"/>
</dbReference>
<protein>
    <submittedName>
        <fullName evidence="3">Uncharacterized protein</fullName>
    </submittedName>
</protein>
<keyword evidence="4" id="KW-1185">Reference proteome</keyword>
<feature type="region of interest" description="Disordered" evidence="1">
    <location>
        <begin position="1"/>
        <end position="50"/>
    </location>
</feature>
<feature type="non-terminal residue" evidence="3">
    <location>
        <position position="50"/>
    </location>
</feature>
<feature type="compositionally biased region" description="Polar residues" evidence="1">
    <location>
        <begin position="33"/>
        <end position="50"/>
    </location>
</feature>
<name>A0A6H5H5H9_9HEMI</name>
<sequence>MSFCSSKRPKRRGTDSKRRGSTRSTKGSRRNFVPTQNRPSRSWNSCRMKN</sequence>
<dbReference type="EMBL" id="CADCXU010024155">
    <property type="protein sequence ID" value="CAB0011427.1"/>
    <property type="molecule type" value="Genomic_DNA"/>
</dbReference>
<dbReference type="EMBL" id="CADCXU010024156">
    <property type="protein sequence ID" value="CAB0011428.1"/>
    <property type="molecule type" value="Genomic_DNA"/>
</dbReference>
<dbReference type="AlphaFoldDB" id="A0A6H5H5H9"/>
<accession>A0A6H5H5H9</accession>
<evidence type="ECO:0000313" key="2">
    <source>
        <dbReference type="EMBL" id="CAB0011427.1"/>
    </source>
</evidence>
<organism evidence="3 4">
    <name type="scientific">Nesidiocoris tenuis</name>
    <dbReference type="NCBI Taxonomy" id="355587"/>
    <lineage>
        <taxon>Eukaryota</taxon>
        <taxon>Metazoa</taxon>
        <taxon>Ecdysozoa</taxon>
        <taxon>Arthropoda</taxon>
        <taxon>Hexapoda</taxon>
        <taxon>Insecta</taxon>
        <taxon>Pterygota</taxon>
        <taxon>Neoptera</taxon>
        <taxon>Paraneoptera</taxon>
        <taxon>Hemiptera</taxon>
        <taxon>Heteroptera</taxon>
        <taxon>Panheteroptera</taxon>
        <taxon>Cimicomorpha</taxon>
        <taxon>Miridae</taxon>
        <taxon>Dicyphina</taxon>
        <taxon>Nesidiocoris</taxon>
    </lineage>
</organism>
<gene>
    <name evidence="2" type="ORF">NTEN_LOCUS16379</name>
    <name evidence="3" type="ORF">NTEN_LOCUS16380</name>
</gene>
<evidence type="ECO:0000313" key="4">
    <source>
        <dbReference type="Proteomes" id="UP000479000"/>
    </source>
</evidence>
<evidence type="ECO:0000256" key="1">
    <source>
        <dbReference type="SAM" id="MobiDB-lite"/>
    </source>
</evidence>
<evidence type="ECO:0000313" key="3">
    <source>
        <dbReference type="EMBL" id="CAB0011428.1"/>
    </source>
</evidence>